<evidence type="ECO:0000256" key="7">
    <source>
        <dbReference type="HAMAP-Rule" id="MF_00054"/>
    </source>
</evidence>
<dbReference type="SMART" id="SM00889">
    <property type="entry name" value="EFG_IV"/>
    <property type="match status" value="1"/>
</dbReference>
<dbReference type="InterPro" id="IPR027417">
    <property type="entry name" value="P-loop_NTPase"/>
</dbReference>
<evidence type="ECO:0000313" key="11">
    <source>
        <dbReference type="Proteomes" id="UP001321453"/>
    </source>
</evidence>
<dbReference type="Gene3D" id="3.40.50.300">
    <property type="entry name" value="P-loop containing nucleotide triphosphate hydrolases"/>
    <property type="match status" value="1"/>
</dbReference>
<dbReference type="SMART" id="SM00838">
    <property type="entry name" value="EFG_C"/>
    <property type="match status" value="1"/>
</dbReference>
<dbReference type="InterPro" id="IPR004540">
    <property type="entry name" value="Transl_elong_EFG/EF2"/>
</dbReference>
<dbReference type="Pfam" id="PF00009">
    <property type="entry name" value="GTP_EFTU"/>
    <property type="match status" value="1"/>
</dbReference>
<dbReference type="SUPFAM" id="SSF50447">
    <property type="entry name" value="Translation proteins"/>
    <property type="match status" value="1"/>
</dbReference>
<dbReference type="Proteomes" id="UP001321453">
    <property type="component" value="Unassembled WGS sequence"/>
</dbReference>
<dbReference type="PROSITE" id="PS51722">
    <property type="entry name" value="G_TR_2"/>
    <property type="match status" value="1"/>
</dbReference>
<evidence type="ECO:0000256" key="5">
    <source>
        <dbReference type="ARBA" id="ARBA00023134"/>
    </source>
</evidence>
<dbReference type="InterPro" id="IPR009000">
    <property type="entry name" value="Transl_B-barrel_sf"/>
</dbReference>
<dbReference type="Gene3D" id="2.40.30.10">
    <property type="entry name" value="Translation factors"/>
    <property type="match status" value="1"/>
</dbReference>
<dbReference type="GO" id="GO:0003746">
    <property type="term" value="F:translation elongation factor activity"/>
    <property type="evidence" value="ECO:0007669"/>
    <property type="project" value="UniProtKB-KW"/>
</dbReference>
<dbReference type="InterPro" id="IPR000795">
    <property type="entry name" value="T_Tr_GTP-bd_dom"/>
</dbReference>
<keyword evidence="7" id="KW-0963">Cytoplasm</keyword>
<dbReference type="NCBIfam" id="NF009379">
    <property type="entry name" value="PRK12740.1-3"/>
    <property type="match status" value="1"/>
</dbReference>
<comment type="similarity">
    <text evidence="1 7">Belongs to the TRAFAC class translation factor GTPase superfamily. Classic translation factor GTPase family. EF-G/EF-2 subfamily.</text>
</comment>
<dbReference type="CDD" id="cd03713">
    <property type="entry name" value="EFG_mtEFG_C"/>
    <property type="match status" value="1"/>
</dbReference>
<dbReference type="PANTHER" id="PTHR43261:SF1">
    <property type="entry name" value="RIBOSOME-RELEASING FACTOR 2, MITOCHONDRIAL"/>
    <property type="match status" value="1"/>
</dbReference>
<dbReference type="Pfam" id="PF14492">
    <property type="entry name" value="EFG_III"/>
    <property type="match status" value="1"/>
</dbReference>
<evidence type="ECO:0000256" key="6">
    <source>
        <dbReference type="ARBA" id="ARBA00024731"/>
    </source>
</evidence>
<dbReference type="PROSITE" id="PS00301">
    <property type="entry name" value="G_TR_1"/>
    <property type="match status" value="1"/>
</dbReference>
<dbReference type="InterPro" id="IPR035647">
    <property type="entry name" value="EFG_III/V"/>
</dbReference>
<evidence type="ECO:0000256" key="4">
    <source>
        <dbReference type="ARBA" id="ARBA00022917"/>
    </source>
</evidence>
<dbReference type="InterPro" id="IPR000640">
    <property type="entry name" value="EFG_V-like"/>
</dbReference>
<comment type="subcellular location">
    <subcellularLocation>
        <location evidence="7">Cytoplasm</location>
    </subcellularLocation>
</comment>
<evidence type="ECO:0000313" key="10">
    <source>
        <dbReference type="EMBL" id="MDM7832170.1"/>
    </source>
</evidence>
<dbReference type="InterPro" id="IPR014721">
    <property type="entry name" value="Ribsml_uS5_D2-typ_fold_subgr"/>
</dbReference>
<dbReference type="InterPro" id="IPR005225">
    <property type="entry name" value="Small_GTP-bd"/>
</dbReference>
<dbReference type="SUPFAM" id="SSF54980">
    <property type="entry name" value="EF-G C-terminal domain-like"/>
    <property type="match status" value="2"/>
</dbReference>
<dbReference type="Gene3D" id="3.30.70.240">
    <property type="match status" value="1"/>
</dbReference>
<evidence type="ECO:0000256" key="3">
    <source>
        <dbReference type="ARBA" id="ARBA00022768"/>
    </source>
</evidence>
<dbReference type="NCBIfam" id="TIGR00231">
    <property type="entry name" value="small_GTP"/>
    <property type="match status" value="1"/>
</dbReference>
<dbReference type="InterPro" id="IPR009022">
    <property type="entry name" value="EFG_III"/>
</dbReference>
<dbReference type="InterPro" id="IPR031157">
    <property type="entry name" value="G_TR_CS"/>
</dbReference>
<gene>
    <name evidence="7 10" type="primary">fusA</name>
    <name evidence="10" type="ORF">QRT05_12560</name>
</gene>
<evidence type="ECO:0000256" key="8">
    <source>
        <dbReference type="NCBIfam" id="TIGR00484"/>
    </source>
</evidence>
<sequence length="700" mass="77291">MALDVLTDLTKVRNIGIMAHIDAGKTTTTERILFYTGVNYKIGETHDGASTMDWMEQEQERGITITSAATTCYWKNNQINIIDTPGHVDFTVEVERSLRVLDGAVAVFDGKEGVEPQSETVWRQADKYDVPRICFVNKMDKLGADFYFTVKTIVDRLKAKPLVIQLPIGAENDFIGVIDLVEMRALVWRGETALGEKYEVEEIPADLAEKAAQYRAELLEAVAETDDELLEKFLGGEELTVAEIKAGIRKLTVASEAYPVLCGSAFKNKGVQPMLDAVIDYLPTPLDVPAVEGHDMRDAEVVVERHPDATEPFSALAFKVAAHPFFGKLTYVRVYSGKVSQGAQVLNSTKNKKERIGKLFQMHSNKENPVEDATAGHIYAFIGLKDVTTGDTLSDPAAPVVLESMTFPEPVIDVAIEPKTKGDQEKLSVAIQKLAEEDPTFRVKHDEETGQTVIGGMGELHLDILVDRMRREFKVEANVGKPQVAYRETIRRTVDKMDYVHKKQTGGSGQYAKVQMSFEPLDPAEGELYEFENKVTGGRIPREYIPSVDAGIQSAMQLGVLAGFPLVGVKAILLDGAAHDVDSSEMAFKIAGSMILKEAVRKADPVLLEPVMAVEVRTPEEYMGDVIGDINSRRGMIQSMEDATGVKVVRAQVPLSEMFGYVGDLRSKTQGRAVYSMQFDSYAEVPRNVAEEIIKKTRGE</sequence>
<keyword evidence="5 7" id="KW-0342">GTP-binding</keyword>
<accession>A0ABT7S972</accession>
<keyword evidence="4 7" id="KW-0648">Protein biosynthesis</keyword>
<dbReference type="NCBIfam" id="NF009381">
    <property type="entry name" value="PRK12740.1-5"/>
    <property type="match status" value="1"/>
</dbReference>
<name>A0ABT7S972_9CELL</name>
<organism evidence="10 11">
    <name type="scientific">Cellulomonas edaphi</name>
    <dbReference type="NCBI Taxonomy" id="3053468"/>
    <lineage>
        <taxon>Bacteria</taxon>
        <taxon>Bacillati</taxon>
        <taxon>Actinomycetota</taxon>
        <taxon>Actinomycetes</taxon>
        <taxon>Micrococcales</taxon>
        <taxon>Cellulomonadaceae</taxon>
        <taxon>Cellulomonas</taxon>
    </lineage>
</organism>
<dbReference type="PRINTS" id="PR00315">
    <property type="entry name" value="ELONGATNFCT"/>
</dbReference>
<dbReference type="SUPFAM" id="SSF54211">
    <property type="entry name" value="Ribosomal protein S5 domain 2-like"/>
    <property type="match status" value="1"/>
</dbReference>
<feature type="domain" description="Tr-type G" evidence="9">
    <location>
        <begin position="10"/>
        <end position="286"/>
    </location>
</feature>
<dbReference type="Pfam" id="PF03764">
    <property type="entry name" value="EFG_IV"/>
    <property type="match status" value="1"/>
</dbReference>
<dbReference type="SUPFAM" id="SSF52540">
    <property type="entry name" value="P-loop containing nucleoside triphosphate hydrolases"/>
    <property type="match status" value="1"/>
</dbReference>
<dbReference type="InterPro" id="IPR035649">
    <property type="entry name" value="EFG_V"/>
</dbReference>
<dbReference type="PANTHER" id="PTHR43261">
    <property type="entry name" value="TRANSLATION ELONGATION FACTOR G-RELATED"/>
    <property type="match status" value="1"/>
</dbReference>
<comment type="function">
    <text evidence="6 7">Catalyzes the GTP-dependent ribosomal translocation step during translation elongation. During this step, the ribosome changes from the pre-translocational (PRE) to the post-translocational (POST) state as the newly formed A-site-bound peptidyl-tRNA and P-site-bound deacylated tRNA move to the P and E sites, respectively. Catalyzes the coordinated movement of the two tRNA molecules, the mRNA and conformational changes in the ribosome.</text>
</comment>
<feature type="binding site" evidence="7">
    <location>
        <begin position="137"/>
        <end position="140"/>
    </location>
    <ligand>
        <name>GTP</name>
        <dbReference type="ChEBI" id="CHEBI:37565"/>
    </ligand>
</feature>
<dbReference type="HAMAP" id="MF_00054_B">
    <property type="entry name" value="EF_G_EF_2_B"/>
    <property type="match status" value="1"/>
</dbReference>
<evidence type="ECO:0000259" key="9">
    <source>
        <dbReference type="PROSITE" id="PS51722"/>
    </source>
</evidence>
<dbReference type="NCBIfam" id="TIGR00484">
    <property type="entry name" value="EF-G"/>
    <property type="match status" value="1"/>
</dbReference>
<dbReference type="Gene3D" id="3.30.70.870">
    <property type="entry name" value="Elongation Factor G (Translational Gtpase), domain 3"/>
    <property type="match status" value="1"/>
</dbReference>
<reference evidence="10 11" key="1">
    <citation type="submission" date="2023-06" db="EMBL/GenBank/DDBJ databases">
        <title>Cellulomonas sp. MW9 Whole genome sequence.</title>
        <authorList>
            <person name="Park S."/>
        </authorList>
    </citation>
    <scope>NUCLEOTIDE SEQUENCE [LARGE SCALE GENOMIC DNA]</scope>
    <source>
        <strain evidence="10 11">MW9</strain>
    </source>
</reference>
<dbReference type="CDD" id="cd04088">
    <property type="entry name" value="EFG_mtEFG_II"/>
    <property type="match status" value="1"/>
</dbReference>
<dbReference type="Pfam" id="PF00679">
    <property type="entry name" value="EFG_C"/>
    <property type="match status" value="1"/>
</dbReference>
<keyword evidence="2 7" id="KW-0547">Nucleotide-binding</keyword>
<evidence type="ECO:0000256" key="2">
    <source>
        <dbReference type="ARBA" id="ARBA00022741"/>
    </source>
</evidence>
<feature type="binding site" evidence="7">
    <location>
        <begin position="19"/>
        <end position="26"/>
    </location>
    <ligand>
        <name>GTP</name>
        <dbReference type="ChEBI" id="CHEBI:37565"/>
    </ligand>
</feature>
<dbReference type="RefSeq" id="WP_289447609.1">
    <property type="nucleotide sequence ID" value="NZ_JAUCGR010000003.1"/>
</dbReference>
<feature type="binding site" evidence="7">
    <location>
        <begin position="83"/>
        <end position="87"/>
    </location>
    <ligand>
        <name>GTP</name>
        <dbReference type="ChEBI" id="CHEBI:37565"/>
    </ligand>
</feature>
<dbReference type="CDD" id="cd16262">
    <property type="entry name" value="EFG_III"/>
    <property type="match status" value="1"/>
</dbReference>
<dbReference type="CDD" id="cd01434">
    <property type="entry name" value="EFG_mtEFG1_IV"/>
    <property type="match status" value="1"/>
</dbReference>
<dbReference type="EMBL" id="JAUCGR010000003">
    <property type="protein sequence ID" value="MDM7832170.1"/>
    <property type="molecule type" value="Genomic_DNA"/>
</dbReference>
<dbReference type="InterPro" id="IPR047872">
    <property type="entry name" value="EFG_IV"/>
</dbReference>
<dbReference type="Gene3D" id="3.30.230.10">
    <property type="match status" value="1"/>
</dbReference>
<comment type="caution">
    <text evidence="10">The sequence shown here is derived from an EMBL/GenBank/DDBJ whole genome shotgun (WGS) entry which is preliminary data.</text>
</comment>
<protein>
    <recommendedName>
        <fullName evidence="7 8">Elongation factor G</fullName>
        <shortName evidence="7">EF-G</shortName>
    </recommendedName>
</protein>
<keyword evidence="3 7" id="KW-0251">Elongation factor</keyword>
<keyword evidence="11" id="KW-1185">Reference proteome</keyword>
<proteinExistence type="inferred from homology"/>
<dbReference type="InterPro" id="IPR005517">
    <property type="entry name" value="Transl_elong_EFG/EF2_IV"/>
</dbReference>
<dbReference type="CDD" id="cd01886">
    <property type="entry name" value="EF-G"/>
    <property type="match status" value="1"/>
</dbReference>
<dbReference type="Pfam" id="PF03144">
    <property type="entry name" value="GTP_EFTU_D2"/>
    <property type="match status" value="1"/>
</dbReference>
<dbReference type="InterPro" id="IPR020568">
    <property type="entry name" value="Ribosomal_Su5_D2-typ_SF"/>
</dbReference>
<dbReference type="InterPro" id="IPR041095">
    <property type="entry name" value="EFG_II"/>
</dbReference>
<evidence type="ECO:0000256" key="1">
    <source>
        <dbReference type="ARBA" id="ARBA00005870"/>
    </source>
</evidence>
<dbReference type="InterPro" id="IPR004161">
    <property type="entry name" value="EFTu-like_2"/>
</dbReference>